<keyword evidence="4" id="KW-0560">Oxidoreductase</keyword>
<comment type="caution">
    <text evidence="5">The sequence shown here is derived from an EMBL/GenBank/DDBJ whole genome shotgun (WGS) entry which is preliminary data.</text>
</comment>
<dbReference type="GO" id="GO:0046872">
    <property type="term" value="F:metal ion binding"/>
    <property type="evidence" value="ECO:0007669"/>
    <property type="project" value="UniProtKB-KW"/>
</dbReference>
<evidence type="ECO:0000313" key="5">
    <source>
        <dbReference type="EMBL" id="RYR48307.1"/>
    </source>
</evidence>
<keyword evidence="6" id="KW-1185">Reference proteome</keyword>
<dbReference type="STRING" id="3818.A0A445CBG7"/>
<evidence type="ECO:0000313" key="6">
    <source>
        <dbReference type="Proteomes" id="UP000289738"/>
    </source>
</evidence>
<sequence length="75" mass="8610">MRSIFGSATGGMKDTQEMIDLCAEKEIYPNIEVIPIEYANEAFERIINKDVKYSKRGCHHCCMRIVRTDLTALIK</sequence>
<dbReference type="EMBL" id="SDMP01000007">
    <property type="protein sequence ID" value="RYR48307.1"/>
    <property type="molecule type" value="Genomic_DNA"/>
</dbReference>
<proteinExistence type="inferred from homology"/>
<keyword evidence="2" id="KW-0479">Metal-binding</keyword>
<evidence type="ECO:0008006" key="7">
    <source>
        <dbReference type="Google" id="ProtNLM"/>
    </source>
</evidence>
<dbReference type="AlphaFoldDB" id="A0A445CBG7"/>
<evidence type="ECO:0000256" key="4">
    <source>
        <dbReference type="ARBA" id="ARBA00023002"/>
    </source>
</evidence>
<dbReference type="Proteomes" id="UP000289738">
    <property type="component" value="Chromosome A07"/>
</dbReference>
<gene>
    <name evidence="5" type="ORF">Ahy_A07g034319</name>
</gene>
<evidence type="ECO:0000256" key="3">
    <source>
        <dbReference type="ARBA" id="ARBA00022833"/>
    </source>
</evidence>
<protein>
    <recommendedName>
        <fullName evidence="7">Alcohol dehydrogenase-like C-terminal domain-containing protein</fullName>
    </recommendedName>
</protein>
<dbReference type="Gene3D" id="3.90.180.10">
    <property type="entry name" value="Medium-chain alcohol dehydrogenases, catalytic domain"/>
    <property type="match status" value="1"/>
</dbReference>
<accession>A0A445CBG7</accession>
<organism evidence="5 6">
    <name type="scientific">Arachis hypogaea</name>
    <name type="common">Peanut</name>
    <dbReference type="NCBI Taxonomy" id="3818"/>
    <lineage>
        <taxon>Eukaryota</taxon>
        <taxon>Viridiplantae</taxon>
        <taxon>Streptophyta</taxon>
        <taxon>Embryophyta</taxon>
        <taxon>Tracheophyta</taxon>
        <taxon>Spermatophyta</taxon>
        <taxon>Magnoliopsida</taxon>
        <taxon>eudicotyledons</taxon>
        <taxon>Gunneridae</taxon>
        <taxon>Pentapetalae</taxon>
        <taxon>rosids</taxon>
        <taxon>fabids</taxon>
        <taxon>Fabales</taxon>
        <taxon>Fabaceae</taxon>
        <taxon>Papilionoideae</taxon>
        <taxon>50 kb inversion clade</taxon>
        <taxon>dalbergioids sensu lato</taxon>
        <taxon>Dalbergieae</taxon>
        <taxon>Pterocarpus clade</taxon>
        <taxon>Arachis</taxon>
    </lineage>
</organism>
<dbReference type="Gene3D" id="3.40.50.720">
    <property type="entry name" value="NAD(P)-binding Rossmann-like Domain"/>
    <property type="match status" value="1"/>
</dbReference>
<reference evidence="5 6" key="1">
    <citation type="submission" date="2019-01" db="EMBL/GenBank/DDBJ databases">
        <title>Sequencing of cultivated peanut Arachis hypogaea provides insights into genome evolution and oil improvement.</title>
        <authorList>
            <person name="Chen X."/>
        </authorList>
    </citation>
    <scope>NUCLEOTIDE SEQUENCE [LARGE SCALE GENOMIC DNA]</scope>
    <source>
        <strain evidence="6">cv. Fuhuasheng</strain>
        <tissue evidence="5">Leaves</tissue>
    </source>
</reference>
<keyword evidence="3" id="KW-0862">Zinc</keyword>
<dbReference type="InterPro" id="IPR047109">
    <property type="entry name" value="CAD-like"/>
</dbReference>
<evidence type="ECO:0000256" key="1">
    <source>
        <dbReference type="ARBA" id="ARBA00008072"/>
    </source>
</evidence>
<comment type="similarity">
    <text evidence="1">Belongs to the zinc-containing alcohol dehydrogenase family.</text>
</comment>
<name>A0A445CBG7_ARAHY</name>
<evidence type="ECO:0000256" key="2">
    <source>
        <dbReference type="ARBA" id="ARBA00022723"/>
    </source>
</evidence>
<dbReference type="GO" id="GO:0016616">
    <property type="term" value="F:oxidoreductase activity, acting on the CH-OH group of donors, NAD or NADP as acceptor"/>
    <property type="evidence" value="ECO:0007669"/>
    <property type="project" value="InterPro"/>
</dbReference>
<dbReference type="PANTHER" id="PTHR42683">
    <property type="entry name" value="ALDEHYDE REDUCTASE"/>
    <property type="match status" value="1"/>
</dbReference>